<keyword evidence="4" id="KW-1185">Reference proteome</keyword>
<dbReference type="Proteomes" id="UP000198337">
    <property type="component" value="Unassembled WGS sequence"/>
</dbReference>
<protein>
    <submittedName>
        <fullName evidence="3">Chitobiase/beta-hexosaminidase C-terminal domain-containing protein</fullName>
    </submittedName>
</protein>
<reference evidence="3 4" key="1">
    <citation type="submission" date="2017-06" db="EMBL/GenBank/DDBJ databases">
        <authorList>
            <person name="Varghese N."/>
            <person name="Submissions S."/>
        </authorList>
    </citation>
    <scope>NUCLEOTIDE SEQUENCE [LARGE SCALE GENOMIC DNA]</scope>
    <source>
        <strain evidence="3 4">DSM 19840</strain>
    </source>
</reference>
<feature type="chain" id="PRO_5046996531" evidence="1">
    <location>
        <begin position="17"/>
        <end position="266"/>
    </location>
</feature>
<sequence>MRVTLLVLLFAVINNACVSPDNAHAPTDQFVLSSPQIQTTHVLFDSVTTVSLNFDFTGAIIKYSLDGNPVKRNSKVYDEPLQIKNNTTINAKVYHKDYQESDQVHLQVVKVNRNNKIEQIDLDPKPNEKYPGSGVKGLIDFKKGSGHFSNDPQWMGFQTDSIKVSMKFKDNIEVSALVLSTLTDQASWIFAPARLAVYHKNKLVGNMFFPKSNLPGNEGTTFLNVPVKKETYRELSLVIYGLPQIPEWHQGKGTTPWFFMDEIIIQ</sequence>
<dbReference type="Pfam" id="PF13290">
    <property type="entry name" value="CHB_HEX_C_1"/>
    <property type="match status" value="1"/>
</dbReference>
<gene>
    <name evidence="3" type="ORF">SAMN04488009_0700</name>
</gene>
<comment type="caution">
    <text evidence="3">The sequence shown here is derived from an EMBL/GenBank/DDBJ whole genome shotgun (WGS) entry which is preliminary data.</text>
</comment>
<dbReference type="InterPro" id="IPR059177">
    <property type="entry name" value="GH29D-like_dom"/>
</dbReference>
<evidence type="ECO:0000313" key="3">
    <source>
        <dbReference type="EMBL" id="SNR27821.1"/>
    </source>
</evidence>
<dbReference type="EMBL" id="FZNV01000001">
    <property type="protein sequence ID" value="SNR27821.1"/>
    <property type="molecule type" value="Genomic_DNA"/>
</dbReference>
<dbReference type="RefSeq" id="WP_089259099.1">
    <property type="nucleotide sequence ID" value="NZ_FZNV01000001.1"/>
</dbReference>
<proteinExistence type="predicted"/>
<feature type="domain" description="GH29D-like beta-sandwich" evidence="2">
    <location>
        <begin position="46"/>
        <end position="102"/>
    </location>
</feature>
<accession>A0ABY1SDS1</accession>
<evidence type="ECO:0000256" key="1">
    <source>
        <dbReference type="SAM" id="SignalP"/>
    </source>
</evidence>
<evidence type="ECO:0000313" key="4">
    <source>
        <dbReference type="Proteomes" id="UP000198337"/>
    </source>
</evidence>
<name>A0ABY1SDS1_9FLAO</name>
<keyword evidence="1" id="KW-0732">Signal</keyword>
<evidence type="ECO:0000259" key="2">
    <source>
        <dbReference type="Pfam" id="PF13290"/>
    </source>
</evidence>
<organism evidence="3 4">
    <name type="scientific">Maribacter sedimenticola</name>
    <dbReference type="NCBI Taxonomy" id="228956"/>
    <lineage>
        <taxon>Bacteria</taxon>
        <taxon>Pseudomonadati</taxon>
        <taxon>Bacteroidota</taxon>
        <taxon>Flavobacteriia</taxon>
        <taxon>Flavobacteriales</taxon>
        <taxon>Flavobacteriaceae</taxon>
        <taxon>Maribacter</taxon>
    </lineage>
</organism>
<feature type="signal peptide" evidence="1">
    <location>
        <begin position="1"/>
        <end position="16"/>
    </location>
</feature>